<sequence>MDYISSRFYLFKVLGKGAHCIVKLENFSNSAIMEWFDSKFFRLPLKWKLQAALGSTEIYLKEFVLPFMVVPFHSVDQEQMLILFIKSRYKMFRLAIVQARF</sequence>
<dbReference type="EMBL" id="JYDQ01000026">
    <property type="protein sequence ID" value="KRY20343.1"/>
    <property type="molecule type" value="Genomic_DNA"/>
</dbReference>
<protein>
    <submittedName>
        <fullName evidence="1">Uncharacterized protein</fullName>
    </submittedName>
</protein>
<proteinExistence type="predicted"/>
<keyword evidence="2" id="KW-1185">Reference proteome</keyword>
<reference evidence="1 2" key="1">
    <citation type="submission" date="2015-01" db="EMBL/GenBank/DDBJ databases">
        <title>Evolution of Trichinella species and genotypes.</title>
        <authorList>
            <person name="Korhonen P.K."/>
            <person name="Edoardo P."/>
            <person name="Giuseppe L.R."/>
            <person name="Gasser R.B."/>
        </authorList>
    </citation>
    <scope>NUCLEOTIDE SEQUENCE [LARGE SCALE GENOMIC DNA]</scope>
    <source>
        <strain evidence="1">ISS2496</strain>
    </source>
</reference>
<organism evidence="1 2">
    <name type="scientific">Trichinella patagoniensis</name>
    <dbReference type="NCBI Taxonomy" id="990121"/>
    <lineage>
        <taxon>Eukaryota</taxon>
        <taxon>Metazoa</taxon>
        <taxon>Ecdysozoa</taxon>
        <taxon>Nematoda</taxon>
        <taxon>Enoplea</taxon>
        <taxon>Dorylaimia</taxon>
        <taxon>Trichinellida</taxon>
        <taxon>Trichinellidae</taxon>
        <taxon>Trichinella</taxon>
    </lineage>
</organism>
<dbReference type="OrthoDB" id="5925187at2759"/>
<name>A0A0V1A671_9BILA</name>
<comment type="caution">
    <text evidence="1">The sequence shown here is derived from an EMBL/GenBank/DDBJ whole genome shotgun (WGS) entry which is preliminary data.</text>
</comment>
<accession>A0A0V1A671</accession>
<evidence type="ECO:0000313" key="1">
    <source>
        <dbReference type="EMBL" id="KRY20343.1"/>
    </source>
</evidence>
<dbReference type="AlphaFoldDB" id="A0A0V1A671"/>
<evidence type="ECO:0000313" key="2">
    <source>
        <dbReference type="Proteomes" id="UP000054783"/>
    </source>
</evidence>
<gene>
    <name evidence="1" type="ORF">T12_9135</name>
</gene>
<dbReference type="Proteomes" id="UP000054783">
    <property type="component" value="Unassembled WGS sequence"/>
</dbReference>